<evidence type="ECO:0000313" key="1">
    <source>
        <dbReference type="EMBL" id="AOJ02245.1"/>
    </source>
</evidence>
<name>A0A1B4FF11_9BURK</name>
<dbReference type="Proteomes" id="UP000062519">
    <property type="component" value="Chromosome 1"/>
</dbReference>
<dbReference type="EMBL" id="CP013386">
    <property type="protein sequence ID" value="AOJ02245.1"/>
    <property type="molecule type" value="Genomic_DNA"/>
</dbReference>
<evidence type="ECO:0008006" key="3">
    <source>
        <dbReference type="Google" id="ProtNLM"/>
    </source>
</evidence>
<gene>
    <name evidence="1" type="ORF">WS70_10755</name>
</gene>
<dbReference type="RefSeq" id="WP_051644145.1">
    <property type="nucleotide sequence ID" value="NZ_CP013386.1"/>
</dbReference>
<sequence length="288" mass="32996">MPEGFQAFEKIVCTCANLRWDTKDFRLHARAGQQQIGVDVYGRDKDDRFIAYQCKNMPDGITMEIILDEIQKAEAFEPAIKHYCIATSAKKNGPVERQVLLLSDERKEQRKFTVEVLFWADLQDLLCNSPDALRKHYGGFGLDALGGPDARLVKDRARFDELQAALPHTTVLQFAEHDFRHPFPYKSVTVLHTFLHGWRTIATAFYDETLREAFSGLYNACDTLSEELGDRTSLYGKAADRIWVVHEQFRDRPNADDLADAAELDKLAAQFARVYEDYLTLCRTTLYS</sequence>
<keyword evidence="2" id="KW-1185">Reference proteome</keyword>
<proteinExistence type="predicted"/>
<organism evidence="1 2">
    <name type="scientific">Burkholderia mayonis</name>
    <dbReference type="NCBI Taxonomy" id="1385591"/>
    <lineage>
        <taxon>Bacteria</taxon>
        <taxon>Pseudomonadati</taxon>
        <taxon>Pseudomonadota</taxon>
        <taxon>Betaproteobacteria</taxon>
        <taxon>Burkholderiales</taxon>
        <taxon>Burkholderiaceae</taxon>
        <taxon>Burkholderia</taxon>
        <taxon>pseudomallei group</taxon>
    </lineage>
</organism>
<dbReference type="KEGG" id="buu:WS70_10755"/>
<protein>
    <recommendedName>
        <fullName evidence="3">Restriction endonuclease type IV Mrr domain-containing protein</fullName>
    </recommendedName>
</protein>
<accession>A0A1B4FF11</accession>
<evidence type="ECO:0000313" key="2">
    <source>
        <dbReference type="Proteomes" id="UP000062519"/>
    </source>
</evidence>
<reference evidence="1 2" key="1">
    <citation type="submission" date="2015-12" db="EMBL/GenBank/DDBJ databases">
        <title>Diversity of Burkholderia near neighbor genomes.</title>
        <authorList>
            <person name="Sahl J."/>
            <person name="Wagner D."/>
            <person name="Keim P."/>
        </authorList>
    </citation>
    <scope>NUCLEOTIDE SEQUENCE [LARGE SCALE GENOMIC DNA]</scope>
    <source>
        <strain evidence="1 2">BDU6</strain>
    </source>
</reference>
<dbReference type="AlphaFoldDB" id="A0A1B4FF11"/>